<proteinExistence type="predicted"/>
<feature type="compositionally biased region" description="Basic and acidic residues" evidence="1">
    <location>
        <begin position="53"/>
        <end position="62"/>
    </location>
</feature>
<dbReference type="Proteomes" id="UP000219215">
    <property type="component" value="Chromosome DPRO"/>
</dbReference>
<feature type="region of interest" description="Disordered" evidence="1">
    <location>
        <begin position="41"/>
        <end position="62"/>
    </location>
</feature>
<dbReference type="EMBL" id="LT907975">
    <property type="protein sequence ID" value="SOB58979.1"/>
    <property type="molecule type" value="Genomic_DNA"/>
</dbReference>
<dbReference type="KEGG" id="pprf:DPRO_2075"/>
<feature type="compositionally biased region" description="Acidic residues" evidence="1">
    <location>
        <begin position="41"/>
        <end position="52"/>
    </location>
</feature>
<dbReference type="AlphaFoldDB" id="A0A2C8F977"/>
<reference evidence="3" key="1">
    <citation type="submission" date="2017-09" db="EMBL/GenBank/DDBJ databases">
        <authorList>
            <person name="Regsiter A."/>
            <person name="William W."/>
        </authorList>
    </citation>
    <scope>NUCLEOTIDE SEQUENCE [LARGE SCALE GENOMIC DNA]</scope>
    <source>
        <strain evidence="3">500-1</strain>
    </source>
</reference>
<accession>A0A2C8F977</accession>
<name>A0A2C8F977_9BACT</name>
<organism evidence="2 3">
    <name type="scientific">Pseudodesulfovibrio profundus</name>
    <dbReference type="NCBI Taxonomy" id="57320"/>
    <lineage>
        <taxon>Bacteria</taxon>
        <taxon>Pseudomonadati</taxon>
        <taxon>Thermodesulfobacteriota</taxon>
        <taxon>Desulfovibrionia</taxon>
        <taxon>Desulfovibrionales</taxon>
        <taxon>Desulfovibrionaceae</taxon>
    </lineage>
</organism>
<keyword evidence="3" id="KW-1185">Reference proteome</keyword>
<evidence type="ECO:0000313" key="2">
    <source>
        <dbReference type="EMBL" id="SOB58979.1"/>
    </source>
</evidence>
<dbReference type="RefSeq" id="WP_097011926.1">
    <property type="nucleotide sequence ID" value="NZ_LT907975.1"/>
</dbReference>
<evidence type="ECO:0000256" key="1">
    <source>
        <dbReference type="SAM" id="MobiDB-lite"/>
    </source>
</evidence>
<evidence type="ECO:0000313" key="3">
    <source>
        <dbReference type="Proteomes" id="UP000219215"/>
    </source>
</evidence>
<gene>
    <name evidence="2" type="ORF">DPRO_2075</name>
</gene>
<protein>
    <submittedName>
        <fullName evidence="2">YALI0F24673p</fullName>
    </submittedName>
</protein>
<sequence>MRDFWAFISGVAVGILAATGVYALEKDGKTIPIEYDEGEVDGMEEETEEDTDNDGRLIVRGT</sequence>